<dbReference type="PANTHER" id="PTHR42967:SF1">
    <property type="entry name" value="MBL FOLD METALLO-HYDROLASE"/>
    <property type="match status" value="1"/>
</dbReference>
<keyword evidence="1" id="KW-0378">Hydrolase</keyword>
<dbReference type="GO" id="GO:0016787">
    <property type="term" value="F:hydrolase activity"/>
    <property type="evidence" value="ECO:0007669"/>
    <property type="project" value="UniProtKB-KW"/>
</dbReference>
<sequence length="214" mass="23506">MVITWLGHSCFKIQSGEFVIVTDPFSKDIGLTPPRFRADIVLSTHGHYDHSNTEALTGDPFIISGPGEYEARGVYIHGLTTFHDKNQGKERGTNTIYKILVEGINLVHLGDFGEKELRSTTLEEIGDADILIVPVGGKYTIDAEEAAKAVKQIEPKLVIPMHYKIPGLKITLEGVDAFLKELGAGKIEAQEKLVIKKKDLGEGEKTKVVLMKPA</sequence>
<dbReference type="InterPro" id="IPR036866">
    <property type="entry name" value="RibonucZ/Hydroxyglut_hydro"/>
</dbReference>
<dbReference type="AlphaFoldDB" id="A0A7T5RK51"/>
<organism evidence="1 2">
    <name type="scientific">Candidatus Sungiibacteriota bacterium</name>
    <dbReference type="NCBI Taxonomy" id="2750080"/>
    <lineage>
        <taxon>Bacteria</taxon>
        <taxon>Candidatus Sungiibacteriota</taxon>
    </lineage>
</organism>
<reference evidence="1 2" key="1">
    <citation type="submission" date="2020-07" db="EMBL/GenBank/DDBJ databases">
        <title>Huge and variable diversity of episymbiotic CPR bacteria and DPANN archaea in groundwater ecosystems.</title>
        <authorList>
            <person name="He C.Y."/>
            <person name="Keren R."/>
            <person name="Whittaker M."/>
            <person name="Farag I.F."/>
            <person name="Doudna J."/>
            <person name="Cate J.H.D."/>
            <person name="Banfield J.F."/>
        </authorList>
    </citation>
    <scope>NUCLEOTIDE SEQUENCE [LARGE SCALE GENOMIC DNA]</scope>
    <source>
        <strain evidence="1">NC_groundwater_541_Ag_S-0.1um_46_50</strain>
    </source>
</reference>
<evidence type="ECO:0000313" key="1">
    <source>
        <dbReference type="EMBL" id="QQG45609.1"/>
    </source>
</evidence>
<dbReference type="Gene3D" id="3.60.15.10">
    <property type="entry name" value="Ribonuclease Z/Hydroxyacylglutathione hydrolase-like"/>
    <property type="match status" value="1"/>
</dbReference>
<evidence type="ECO:0000313" key="2">
    <source>
        <dbReference type="Proteomes" id="UP000595618"/>
    </source>
</evidence>
<name>A0A7T5RK51_9BACT</name>
<dbReference type="PANTHER" id="PTHR42967">
    <property type="entry name" value="METAL DEPENDENT HYDROLASE"/>
    <property type="match status" value="1"/>
</dbReference>
<accession>A0A7T5RK51</accession>
<dbReference type="EMBL" id="CP066690">
    <property type="protein sequence ID" value="QQG45609.1"/>
    <property type="molecule type" value="Genomic_DNA"/>
</dbReference>
<dbReference type="Proteomes" id="UP000595618">
    <property type="component" value="Chromosome"/>
</dbReference>
<dbReference type="SUPFAM" id="SSF56281">
    <property type="entry name" value="Metallo-hydrolase/oxidoreductase"/>
    <property type="match status" value="1"/>
</dbReference>
<protein>
    <submittedName>
        <fullName evidence="1">MBL fold metallo-hydrolase</fullName>
    </submittedName>
</protein>
<proteinExistence type="predicted"/>
<gene>
    <name evidence="1" type="ORF">HYW89_01660</name>
</gene>
<dbReference type="Pfam" id="PF13483">
    <property type="entry name" value="Lactamase_B_3"/>
    <property type="match status" value="1"/>
</dbReference>